<organism evidence="1 2">
    <name type="scientific">Campylobacter gracilis RM3268</name>
    <dbReference type="NCBI Taxonomy" id="553220"/>
    <lineage>
        <taxon>Bacteria</taxon>
        <taxon>Pseudomonadati</taxon>
        <taxon>Campylobacterota</taxon>
        <taxon>Epsilonproteobacteria</taxon>
        <taxon>Campylobacterales</taxon>
        <taxon>Campylobacteraceae</taxon>
        <taxon>Campylobacter</taxon>
    </lineage>
</organism>
<dbReference type="PANTHER" id="PTHR32011:SF6">
    <property type="entry name" value="KNR4_SMI1-LIKE DOMAIN-CONTAINING PROTEIN"/>
    <property type="match status" value="1"/>
</dbReference>
<dbReference type="OrthoDB" id="264195at2"/>
<dbReference type="RefSeq" id="WP_005873181.1">
    <property type="nucleotide sequence ID" value="NZ_ACYG01000031.1"/>
</dbReference>
<protein>
    <recommendedName>
        <fullName evidence="3">Knr4/Smi1-like domain-containing protein</fullName>
    </recommendedName>
</protein>
<sequence>MYKQIKELLEKSGIELSEGLKESEIDKIEQIYEFKFPKSLRDFLSYTLPISVEFYNWRDFSDENIKEIKQAMNYVFEYLKNDPIDEIFPNENYWNTQKWGPMPED</sequence>
<comment type="caution">
    <text evidence="1">The sequence shown here is derived from an EMBL/GenBank/DDBJ whole genome shotgun (WGS) entry which is preliminary data.</text>
</comment>
<gene>
    <name evidence="1" type="ORF">CAMGR0001_2885</name>
</gene>
<dbReference type="SUPFAM" id="SSF160631">
    <property type="entry name" value="SMI1/KNR4-like"/>
    <property type="match status" value="1"/>
</dbReference>
<dbReference type="PANTHER" id="PTHR32011">
    <property type="entry name" value="OS08G0472400 PROTEIN"/>
    <property type="match status" value="1"/>
</dbReference>
<evidence type="ECO:0000313" key="1">
    <source>
        <dbReference type="EMBL" id="EEV16509.1"/>
    </source>
</evidence>
<name>C8PL94_9BACT</name>
<keyword evidence="2" id="KW-1185">Reference proteome</keyword>
<evidence type="ECO:0000313" key="2">
    <source>
        <dbReference type="Proteomes" id="UP000005709"/>
    </source>
</evidence>
<evidence type="ECO:0008006" key="3">
    <source>
        <dbReference type="Google" id="ProtNLM"/>
    </source>
</evidence>
<accession>C8PL94</accession>
<proteinExistence type="predicted"/>
<dbReference type="AlphaFoldDB" id="C8PL94"/>
<dbReference type="EMBL" id="ACYG01000031">
    <property type="protein sequence ID" value="EEV16509.1"/>
    <property type="molecule type" value="Genomic_DNA"/>
</dbReference>
<dbReference type="InterPro" id="IPR037883">
    <property type="entry name" value="Knr4/Smi1-like_sf"/>
</dbReference>
<dbReference type="eggNOG" id="ENOG503184F">
    <property type="taxonomic scope" value="Bacteria"/>
</dbReference>
<dbReference type="Proteomes" id="UP000005709">
    <property type="component" value="Unassembled WGS sequence"/>
</dbReference>
<dbReference type="Gene3D" id="3.40.1580.10">
    <property type="entry name" value="SMI1/KNR4-like"/>
    <property type="match status" value="1"/>
</dbReference>
<reference evidence="1 2" key="1">
    <citation type="submission" date="2009-07" db="EMBL/GenBank/DDBJ databases">
        <authorList>
            <person name="Madupu R."/>
            <person name="Sebastian Y."/>
            <person name="Durkin A.S."/>
            <person name="Torralba M."/>
            <person name="Methe B."/>
            <person name="Sutton G.G."/>
            <person name="Strausberg R.L."/>
            <person name="Nelson K.E."/>
        </authorList>
    </citation>
    <scope>NUCLEOTIDE SEQUENCE [LARGE SCALE GENOMIC DNA]</scope>
    <source>
        <strain evidence="1 2">RM3268</strain>
    </source>
</reference>